<evidence type="ECO:0000259" key="1">
    <source>
        <dbReference type="SMART" id="SM00829"/>
    </source>
</evidence>
<dbReference type="Pfam" id="PF08240">
    <property type="entry name" value="ADH_N"/>
    <property type="match status" value="1"/>
</dbReference>
<evidence type="ECO:0000313" key="2">
    <source>
        <dbReference type="EMBL" id="NYF97151.1"/>
    </source>
</evidence>
<dbReference type="PANTHER" id="PTHR45033">
    <property type="match status" value="1"/>
</dbReference>
<feature type="domain" description="Enoyl reductase (ER)" evidence="1">
    <location>
        <begin position="13"/>
        <end position="320"/>
    </location>
</feature>
<dbReference type="InterPro" id="IPR011032">
    <property type="entry name" value="GroES-like_sf"/>
</dbReference>
<dbReference type="InterPro" id="IPR052711">
    <property type="entry name" value="Zinc_ADH-like"/>
</dbReference>
<proteinExistence type="predicted"/>
<dbReference type="PANTHER" id="PTHR45033:SF3">
    <property type="entry name" value="DEHYDROGENASE, PUTATIVE (AFU_ORTHOLOGUE AFUA_2G13270)-RELATED"/>
    <property type="match status" value="1"/>
</dbReference>
<comment type="caution">
    <text evidence="2">The sequence shown here is derived from an EMBL/GenBank/DDBJ whole genome shotgun (WGS) entry which is preliminary data.</text>
</comment>
<dbReference type="InterPro" id="IPR013149">
    <property type="entry name" value="ADH-like_C"/>
</dbReference>
<keyword evidence="3" id="KW-1185">Reference proteome</keyword>
<dbReference type="GO" id="GO:0016491">
    <property type="term" value="F:oxidoreductase activity"/>
    <property type="evidence" value="ECO:0007669"/>
    <property type="project" value="InterPro"/>
</dbReference>
<organism evidence="2 3">
    <name type="scientific">Janibacter cremeus</name>
    <dbReference type="NCBI Taxonomy" id="1285192"/>
    <lineage>
        <taxon>Bacteria</taxon>
        <taxon>Bacillati</taxon>
        <taxon>Actinomycetota</taxon>
        <taxon>Actinomycetes</taxon>
        <taxon>Micrococcales</taxon>
        <taxon>Intrasporangiaceae</taxon>
        <taxon>Janibacter</taxon>
    </lineage>
</organism>
<dbReference type="Gene3D" id="3.40.50.720">
    <property type="entry name" value="NAD(P)-binding Rossmann-like Domain"/>
    <property type="match status" value="1"/>
</dbReference>
<dbReference type="SUPFAM" id="SSF50129">
    <property type="entry name" value="GroES-like"/>
    <property type="match status" value="1"/>
</dbReference>
<dbReference type="SUPFAM" id="SSF51735">
    <property type="entry name" value="NAD(P)-binding Rossmann-fold domains"/>
    <property type="match status" value="1"/>
</dbReference>
<dbReference type="Pfam" id="PF00107">
    <property type="entry name" value="ADH_zinc_N"/>
    <property type="match status" value="1"/>
</dbReference>
<dbReference type="Proteomes" id="UP000554054">
    <property type="component" value="Unassembled WGS sequence"/>
</dbReference>
<name>A0A852VUB3_9MICO</name>
<dbReference type="RefSeq" id="WP_185990115.1">
    <property type="nucleotide sequence ID" value="NZ_JACCAE010000001.1"/>
</dbReference>
<dbReference type="EMBL" id="JACCAE010000001">
    <property type="protein sequence ID" value="NYF97151.1"/>
    <property type="molecule type" value="Genomic_DNA"/>
</dbReference>
<protein>
    <submittedName>
        <fullName evidence="2">NADPH:quinone reductase-like Zn-dependent oxidoreductase</fullName>
    </submittedName>
</protein>
<dbReference type="InterPro" id="IPR020843">
    <property type="entry name" value="ER"/>
</dbReference>
<accession>A0A852VUB3</accession>
<dbReference type="AlphaFoldDB" id="A0A852VUB3"/>
<reference evidence="2 3" key="1">
    <citation type="submission" date="2020-07" db="EMBL/GenBank/DDBJ databases">
        <title>Sequencing the genomes of 1000 actinobacteria strains.</title>
        <authorList>
            <person name="Klenk H.-P."/>
        </authorList>
    </citation>
    <scope>NUCLEOTIDE SEQUENCE [LARGE SCALE GENOMIC DNA]</scope>
    <source>
        <strain evidence="2 3">DSM 26154</strain>
    </source>
</reference>
<evidence type="ECO:0000313" key="3">
    <source>
        <dbReference type="Proteomes" id="UP000554054"/>
    </source>
</evidence>
<gene>
    <name evidence="2" type="ORF">BJY20_000543</name>
</gene>
<dbReference type="InterPro" id="IPR036291">
    <property type="entry name" value="NAD(P)-bd_dom_sf"/>
</dbReference>
<dbReference type="Gene3D" id="3.90.180.10">
    <property type="entry name" value="Medium-chain alcohol dehydrogenases, catalytic domain"/>
    <property type="match status" value="1"/>
</dbReference>
<sequence>MRAVYAESTDPDDPLAGLVVGERPEPEVPEGWVRVAVKATALNHHDLWSLKGVGLGKDKLPMILGCDAAGLDEEGNEVVVHSVIASPGFSGDETTDPKRSLLSEKHQGTFADTVVVPAGNVVAKPAGLSMEEAACLPTAWLTAYRMLFVRGGVRPGETVLVQGAGGGVATALITLARAAGVRVLATSRSEDKKARALQLGAHAVFDVNERLPEKVDAVMETVGRATWDHSIRALRPGGRIVIAGHTSGPRPEDAQLTRIFFLQLSVIGSTMGTRSELGDLMRLLESTGTRPLIDRTLPLDRARDGFAAMESGDLVGKVVFTL</sequence>
<dbReference type="SMART" id="SM00829">
    <property type="entry name" value="PKS_ER"/>
    <property type="match status" value="1"/>
</dbReference>
<dbReference type="InterPro" id="IPR013154">
    <property type="entry name" value="ADH-like_N"/>
</dbReference>